<sequence length="243" mass="27230">MRTPSIPPRSPSAATLRLKTSIRDFPTPILFNISPRTNMRHSLLSSVSMAPFPSPSFSSSQLSLSKPKRSSSWNSNSAPPCSSSSSSLLDILILILVLFSGGYLVLSYFSYIRHSLFLLLGDSPVVYFIGFLLLFLIYVFFFDICRGKKCENPHCRGLKKAFQFDLKVQTEECLRSYSPEVREIDELPWKGGEGNPDYECLRVELRKVAPPNGRAALLFLAKCGCPVAKLEGWGVKRGRRNKK</sequence>
<feature type="transmembrane region" description="Helical" evidence="1">
    <location>
        <begin position="124"/>
        <end position="142"/>
    </location>
</feature>
<gene>
    <name evidence="2" type="ORF">TAV2_LOCUS12068</name>
</gene>
<evidence type="ECO:0008006" key="4">
    <source>
        <dbReference type="Google" id="ProtNLM"/>
    </source>
</evidence>
<dbReference type="PANTHER" id="PTHR47479">
    <property type="entry name" value="OS05G0393200 PROTEIN"/>
    <property type="match status" value="1"/>
</dbReference>
<dbReference type="InterPro" id="IPR044196">
    <property type="entry name" value="At5g19025-like"/>
</dbReference>
<dbReference type="Proteomes" id="UP000836841">
    <property type="component" value="Unassembled WGS sequence"/>
</dbReference>
<keyword evidence="1" id="KW-0812">Transmembrane</keyword>
<proteinExistence type="predicted"/>
<dbReference type="EMBL" id="CAJVSB020000610">
    <property type="protein sequence ID" value="CAH2056890.1"/>
    <property type="molecule type" value="Genomic_DNA"/>
</dbReference>
<keyword evidence="3" id="KW-1185">Reference proteome</keyword>
<evidence type="ECO:0000313" key="3">
    <source>
        <dbReference type="Proteomes" id="UP000836841"/>
    </source>
</evidence>
<evidence type="ECO:0000313" key="2">
    <source>
        <dbReference type="EMBL" id="CAH2056890.1"/>
    </source>
</evidence>
<feature type="transmembrane region" description="Helical" evidence="1">
    <location>
        <begin position="91"/>
        <end position="112"/>
    </location>
</feature>
<comment type="caution">
    <text evidence="2">The sequence shown here is derived from an EMBL/GenBank/DDBJ whole genome shotgun (WGS) entry which is preliminary data.</text>
</comment>
<keyword evidence="1" id="KW-1133">Transmembrane helix</keyword>
<keyword evidence="1" id="KW-0472">Membrane</keyword>
<accession>A0AAU9S4G2</accession>
<reference evidence="2 3" key="1">
    <citation type="submission" date="2022-03" db="EMBL/GenBank/DDBJ databases">
        <authorList>
            <person name="Nunn A."/>
            <person name="Chopra R."/>
            <person name="Nunn A."/>
            <person name="Contreras Garrido A."/>
        </authorList>
    </citation>
    <scope>NUCLEOTIDE SEQUENCE [LARGE SCALE GENOMIC DNA]</scope>
</reference>
<dbReference type="PANTHER" id="PTHR47479:SF2">
    <property type="entry name" value="OS05G0393200 PROTEIN"/>
    <property type="match status" value="1"/>
</dbReference>
<protein>
    <recommendedName>
        <fullName evidence="4">Ribosomal protein L34e superfamily protein</fullName>
    </recommendedName>
</protein>
<dbReference type="AlphaFoldDB" id="A0AAU9S4G2"/>
<evidence type="ECO:0000256" key="1">
    <source>
        <dbReference type="SAM" id="Phobius"/>
    </source>
</evidence>
<name>A0AAU9S4G2_THLAR</name>
<organism evidence="2 3">
    <name type="scientific">Thlaspi arvense</name>
    <name type="common">Field penny-cress</name>
    <dbReference type="NCBI Taxonomy" id="13288"/>
    <lineage>
        <taxon>Eukaryota</taxon>
        <taxon>Viridiplantae</taxon>
        <taxon>Streptophyta</taxon>
        <taxon>Embryophyta</taxon>
        <taxon>Tracheophyta</taxon>
        <taxon>Spermatophyta</taxon>
        <taxon>Magnoliopsida</taxon>
        <taxon>eudicotyledons</taxon>
        <taxon>Gunneridae</taxon>
        <taxon>Pentapetalae</taxon>
        <taxon>rosids</taxon>
        <taxon>malvids</taxon>
        <taxon>Brassicales</taxon>
        <taxon>Brassicaceae</taxon>
        <taxon>Thlaspideae</taxon>
        <taxon>Thlaspi</taxon>
    </lineage>
</organism>